<evidence type="ECO:0000313" key="3">
    <source>
        <dbReference type="Proteomes" id="UP000064967"/>
    </source>
</evidence>
<dbReference type="PROSITE" id="PS50937">
    <property type="entry name" value="HTH_MERR_2"/>
    <property type="match status" value="1"/>
</dbReference>
<reference evidence="2 3" key="1">
    <citation type="submission" date="2015-08" db="EMBL/GenBank/DDBJ databases">
        <authorList>
            <person name="Babu N.S."/>
            <person name="Beckwith C.J."/>
            <person name="Beseler K.G."/>
            <person name="Brison A."/>
            <person name="Carone J.V."/>
            <person name="Caskin T.P."/>
            <person name="Diamond M."/>
            <person name="Durham M.E."/>
            <person name="Foxe J.M."/>
            <person name="Go M."/>
            <person name="Henderson B.A."/>
            <person name="Jones I.B."/>
            <person name="McGettigan J.A."/>
            <person name="Micheletti S.J."/>
            <person name="Nasrallah M.E."/>
            <person name="Ortiz D."/>
            <person name="Piller C.R."/>
            <person name="Privatt S.R."/>
            <person name="Schneider S.L."/>
            <person name="Sharp S."/>
            <person name="Smith T.C."/>
            <person name="Stanton J.D."/>
            <person name="Ullery H.E."/>
            <person name="Wilson R.J."/>
            <person name="Serrano M.G."/>
            <person name="Buck G."/>
            <person name="Lee V."/>
            <person name="Wang Y."/>
            <person name="Carvalho R."/>
            <person name="Voegtly L."/>
            <person name="Shi R."/>
            <person name="Duckworth R."/>
            <person name="Johnson A."/>
            <person name="Loviza R."/>
            <person name="Walstead R."/>
            <person name="Shah Z."/>
            <person name="Kiflezghi M."/>
            <person name="Wade K."/>
            <person name="Ball S.L."/>
            <person name="Bradley K.W."/>
            <person name="Asai D.J."/>
            <person name="Bowman C.A."/>
            <person name="Russell D.A."/>
            <person name="Pope W.H."/>
            <person name="Jacobs-Sera D."/>
            <person name="Hendrix R.W."/>
            <person name="Hatfull G.F."/>
        </authorList>
    </citation>
    <scope>NUCLEOTIDE SEQUENCE [LARGE SCALE GENOMIC DNA]</scope>
    <source>
        <strain evidence="2 3">DSM 27648</strain>
    </source>
</reference>
<dbReference type="SMART" id="SM00422">
    <property type="entry name" value="HTH_MERR"/>
    <property type="match status" value="1"/>
</dbReference>
<feature type="domain" description="HTH merR-type" evidence="1">
    <location>
        <begin position="1"/>
        <end position="64"/>
    </location>
</feature>
<dbReference type="CDD" id="cd00592">
    <property type="entry name" value="HTH_MerR-like"/>
    <property type="match status" value="1"/>
</dbReference>
<gene>
    <name evidence="2" type="ORF">AKJ09_07986</name>
</gene>
<dbReference type="GO" id="GO:0003677">
    <property type="term" value="F:DNA binding"/>
    <property type="evidence" value="ECO:0007669"/>
    <property type="project" value="InterPro"/>
</dbReference>
<keyword evidence="3" id="KW-1185">Reference proteome</keyword>
<accession>A0A0K1Q6G5</accession>
<dbReference type="KEGG" id="llu:AKJ09_07986"/>
<sequence>MATLVGVTPRTIRYYLQKGLLSSPRFYGTATRYQRPALLRALSIRHMQRDEHLSLDAIKSRLAHMSAEEIETYATAKLTTGPAATALGVERPPMTVATFTETETPPRYASVKWDVVQLLPGLSLLVKSDGSPLVKKLAQQIYDHCVGATPSLANDR</sequence>
<organism evidence="2 3">
    <name type="scientific">Labilithrix luteola</name>
    <dbReference type="NCBI Taxonomy" id="1391654"/>
    <lineage>
        <taxon>Bacteria</taxon>
        <taxon>Pseudomonadati</taxon>
        <taxon>Myxococcota</taxon>
        <taxon>Polyangia</taxon>
        <taxon>Polyangiales</taxon>
        <taxon>Labilitrichaceae</taxon>
        <taxon>Labilithrix</taxon>
    </lineage>
</organism>
<protein>
    <submittedName>
        <fullName evidence="2">Transcriptional regulator, MerR family</fullName>
    </submittedName>
</protein>
<evidence type="ECO:0000259" key="1">
    <source>
        <dbReference type="PROSITE" id="PS50937"/>
    </source>
</evidence>
<dbReference type="Proteomes" id="UP000064967">
    <property type="component" value="Chromosome"/>
</dbReference>
<proteinExistence type="predicted"/>
<dbReference type="AlphaFoldDB" id="A0A0K1Q6G5"/>
<name>A0A0K1Q6G5_9BACT</name>
<dbReference type="SUPFAM" id="SSF46955">
    <property type="entry name" value="Putative DNA-binding domain"/>
    <property type="match status" value="1"/>
</dbReference>
<dbReference type="Pfam" id="PF13411">
    <property type="entry name" value="MerR_1"/>
    <property type="match status" value="1"/>
</dbReference>
<dbReference type="EMBL" id="CP012333">
    <property type="protein sequence ID" value="AKV01323.1"/>
    <property type="molecule type" value="Genomic_DNA"/>
</dbReference>
<dbReference type="GO" id="GO:0006355">
    <property type="term" value="P:regulation of DNA-templated transcription"/>
    <property type="evidence" value="ECO:0007669"/>
    <property type="project" value="InterPro"/>
</dbReference>
<dbReference type="Gene3D" id="1.10.1660.10">
    <property type="match status" value="1"/>
</dbReference>
<evidence type="ECO:0000313" key="2">
    <source>
        <dbReference type="EMBL" id="AKV01323.1"/>
    </source>
</evidence>
<dbReference type="InterPro" id="IPR009061">
    <property type="entry name" value="DNA-bd_dom_put_sf"/>
</dbReference>
<dbReference type="InterPro" id="IPR000551">
    <property type="entry name" value="MerR-type_HTH_dom"/>
</dbReference>